<comment type="similarity">
    <text evidence="1">Belongs to the bacterial solute-binding protein ModA family.</text>
</comment>
<dbReference type="PANTHER" id="PTHR30632">
    <property type="entry name" value="MOLYBDATE-BINDING PERIPLASMIC PROTEIN"/>
    <property type="match status" value="1"/>
</dbReference>
<dbReference type="Gene3D" id="3.40.190.10">
    <property type="entry name" value="Periplasmic binding protein-like II"/>
    <property type="match status" value="2"/>
</dbReference>
<sequence length="258" mass="26974">MKPTRRIAIITAGAWMLACPSALAADRPVTVFAAASLKNALDEVGVAYAARTGGAARFSYAGSPAIARQIEQGAPADICISADSDWMDYLAGKALIVPSSRRNLLTNRLALIAPADAKVSLKVTRGMPLAKALGGGRLAVAGPDVPAGRYAKASLTSLGVWNSVSGKLAQAENVRAALQFVARGESPYGIVYDTDAKAEPRVKIVGLFPEASHPRIVYPAALVAGGRNPRAAAFLKFLSGPEARAVFRKHGFVVLARR</sequence>
<protein>
    <submittedName>
        <fullName evidence="5">Molybdate ABC transporter substrate-binding protein</fullName>
    </submittedName>
</protein>
<feature type="chain" id="PRO_5047384544" evidence="4">
    <location>
        <begin position="25"/>
        <end position="258"/>
    </location>
</feature>
<keyword evidence="6" id="KW-1185">Reference proteome</keyword>
<comment type="caution">
    <text evidence="5">The sequence shown here is derived from an EMBL/GenBank/DDBJ whole genome shotgun (WGS) entry which is preliminary data.</text>
</comment>
<dbReference type="EMBL" id="JAOTJD010000042">
    <property type="protein sequence ID" value="MFD3265924.1"/>
    <property type="molecule type" value="Genomic_DNA"/>
</dbReference>
<evidence type="ECO:0000256" key="4">
    <source>
        <dbReference type="SAM" id="SignalP"/>
    </source>
</evidence>
<organism evidence="5 6">
    <name type="scientific">Phenylobacterium ferrooxidans</name>
    <dbReference type="NCBI Taxonomy" id="2982689"/>
    <lineage>
        <taxon>Bacteria</taxon>
        <taxon>Pseudomonadati</taxon>
        <taxon>Pseudomonadota</taxon>
        <taxon>Alphaproteobacteria</taxon>
        <taxon>Caulobacterales</taxon>
        <taxon>Caulobacteraceae</taxon>
        <taxon>Phenylobacterium</taxon>
    </lineage>
</organism>
<evidence type="ECO:0000256" key="1">
    <source>
        <dbReference type="ARBA" id="ARBA00009175"/>
    </source>
</evidence>
<dbReference type="CDD" id="cd13536">
    <property type="entry name" value="PBP2_EcModA"/>
    <property type="match status" value="1"/>
</dbReference>
<dbReference type="InterPro" id="IPR005950">
    <property type="entry name" value="ModA"/>
</dbReference>
<dbReference type="SUPFAM" id="SSF53850">
    <property type="entry name" value="Periplasmic binding protein-like II"/>
    <property type="match status" value="1"/>
</dbReference>
<accession>A0ABW6CSZ8</accession>
<dbReference type="PIRSF" id="PIRSF004846">
    <property type="entry name" value="ModA"/>
    <property type="match status" value="1"/>
</dbReference>
<evidence type="ECO:0000313" key="6">
    <source>
        <dbReference type="Proteomes" id="UP001598130"/>
    </source>
</evidence>
<evidence type="ECO:0000313" key="5">
    <source>
        <dbReference type="EMBL" id="MFD3265924.1"/>
    </source>
</evidence>
<evidence type="ECO:0000256" key="3">
    <source>
        <dbReference type="ARBA" id="ARBA00022729"/>
    </source>
</evidence>
<dbReference type="NCBIfam" id="NF007958">
    <property type="entry name" value="PRK10677.1"/>
    <property type="match status" value="1"/>
</dbReference>
<dbReference type="NCBIfam" id="TIGR01256">
    <property type="entry name" value="modA"/>
    <property type="match status" value="1"/>
</dbReference>
<dbReference type="PROSITE" id="PS51257">
    <property type="entry name" value="PROKAR_LIPOPROTEIN"/>
    <property type="match status" value="1"/>
</dbReference>
<dbReference type="Proteomes" id="UP001598130">
    <property type="component" value="Unassembled WGS sequence"/>
</dbReference>
<feature type="signal peptide" evidence="4">
    <location>
        <begin position="1"/>
        <end position="24"/>
    </location>
</feature>
<gene>
    <name evidence="5" type="primary">modA</name>
    <name evidence="5" type="ORF">OCL97_18360</name>
</gene>
<reference evidence="5 6" key="1">
    <citation type="submission" date="2022-09" db="EMBL/GenBank/DDBJ databases">
        <title>New species of Phenylobacterium.</title>
        <authorList>
            <person name="Mieszkin S."/>
        </authorList>
    </citation>
    <scope>NUCLEOTIDE SEQUENCE [LARGE SCALE GENOMIC DNA]</scope>
    <source>
        <strain evidence="5 6">HK31-G</strain>
    </source>
</reference>
<dbReference type="PANTHER" id="PTHR30632:SF17">
    <property type="entry name" value="MOLYBDATE-BINDING PROTEIN MODA"/>
    <property type="match status" value="1"/>
</dbReference>
<evidence type="ECO:0000256" key="2">
    <source>
        <dbReference type="ARBA" id="ARBA00022723"/>
    </source>
</evidence>
<dbReference type="InterPro" id="IPR050682">
    <property type="entry name" value="ModA/WtpA"/>
</dbReference>
<dbReference type="RefSeq" id="WP_377371279.1">
    <property type="nucleotide sequence ID" value="NZ_JAOTJD010000042.1"/>
</dbReference>
<dbReference type="Pfam" id="PF13531">
    <property type="entry name" value="SBP_bac_11"/>
    <property type="match status" value="1"/>
</dbReference>
<proteinExistence type="inferred from homology"/>
<keyword evidence="3 4" id="KW-0732">Signal</keyword>
<keyword evidence="2" id="KW-0479">Metal-binding</keyword>
<name>A0ABW6CSZ8_9CAUL</name>